<comment type="similarity">
    <text evidence="8">Belongs to the tRNA(Ile)-lysidine synthase family.</text>
</comment>
<proteinExistence type="inferred from homology"/>
<dbReference type="InterPro" id="IPR012796">
    <property type="entry name" value="Lysidine-tRNA-synth_C"/>
</dbReference>
<evidence type="ECO:0000256" key="6">
    <source>
        <dbReference type="ARBA" id="ARBA00022840"/>
    </source>
</evidence>
<dbReference type="PANTHER" id="PTHR43033:SF1">
    <property type="entry name" value="TRNA(ILE)-LYSIDINE SYNTHASE-RELATED"/>
    <property type="match status" value="1"/>
</dbReference>
<evidence type="ECO:0000313" key="10">
    <source>
        <dbReference type="EMBL" id="AJO24964.1"/>
    </source>
</evidence>
<keyword evidence="5 8" id="KW-0547">Nucleotide-binding</keyword>
<evidence type="ECO:0000313" key="11">
    <source>
        <dbReference type="EMBL" id="KWZ85783.1"/>
    </source>
</evidence>
<dbReference type="InterPro" id="IPR015262">
    <property type="entry name" value="tRNA_Ile_lys_synt_subst-bd"/>
</dbReference>
<dbReference type="NCBIfam" id="TIGR02432">
    <property type="entry name" value="lysidine_TilS_N"/>
    <property type="match status" value="1"/>
</dbReference>
<keyword evidence="12" id="KW-1185">Reference proteome</keyword>
<evidence type="ECO:0000256" key="2">
    <source>
        <dbReference type="ARBA" id="ARBA00022490"/>
    </source>
</evidence>
<keyword evidence="2 8" id="KW-0963">Cytoplasm</keyword>
<dbReference type="EMBL" id="CP010525">
    <property type="protein sequence ID" value="AJO24964.1"/>
    <property type="molecule type" value="Genomic_DNA"/>
</dbReference>
<evidence type="ECO:0000259" key="9">
    <source>
        <dbReference type="SMART" id="SM00977"/>
    </source>
</evidence>
<reference evidence="13" key="3">
    <citation type="submission" date="2016-01" db="EMBL/GenBank/DDBJ databases">
        <authorList>
            <person name="Mitreva M."/>
            <person name="Pepin K.H."/>
            <person name="Mihindukulasuriya K.A."/>
            <person name="Fulton R."/>
            <person name="Fronick C."/>
            <person name="O'Laughlin M."/>
            <person name="Miner T."/>
            <person name="Herter B."/>
            <person name="Rosa B.A."/>
            <person name="Cordes M."/>
            <person name="Tomlinson C."/>
            <person name="Wollam A."/>
            <person name="Palsikar V.B."/>
            <person name="Mardis E.R."/>
            <person name="Wilson R.K."/>
        </authorList>
    </citation>
    <scope>NUCLEOTIDE SEQUENCE [LARGE SCALE GENOMIC DNA]</scope>
    <source>
        <strain evidence="13">GED7749B</strain>
    </source>
</reference>
<comment type="subcellular location">
    <subcellularLocation>
        <location evidence="1 8">Cytoplasm</location>
    </subcellularLocation>
</comment>
<dbReference type="InterPro" id="IPR014729">
    <property type="entry name" value="Rossmann-like_a/b/a_fold"/>
</dbReference>
<gene>
    <name evidence="8" type="primary">tilS</name>
    <name evidence="11" type="ORF">HMPREF3213_00294</name>
    <name evidence="10" type="ORF">SB48_HM08orf06580</name>
</gene>
<feature type="binding site" evidence="8">
    <location>
        <begin position="29"/>
        <end position="34"/>
    </location>
    <ligand>
        <name>ATP</name>
        <dbReference type="ChEBI" id="CHEBI:30616"/>
    </ligand>
</feature>
<comment type="domain">
    <text evidence="8">The N-terminal region contains the highly conserved SGGXDS motif, predicted to be a P-loop motif involved in ATP binding.</text>
</comment>
<evidence type="ECO:0000256" key="3">
    <source>
        <dbReference type="ARBA" id="ARBA00022598"/>
    </source>
</evidence>
<dbReference type="NCBIfam" id="TIGR02433">
    <property type="entry name" value="lysidine_TilS_C"/>
    <property type="match status" value="1"/>
</dbReference>
<dbReference type="SUPFAM" id="SSF52402">
    <property type="entry name" value="Adenine nucleotide alpha hydrolases-like"/>
    <property type="match status" value="1"/>
</dbReference>
<dbReference type="SUPFAM" id="SSF56037">
    <property type="entry name" value="PheT/TilS domain"/>
    <property type="match status" value="1"/>
</dbReference>
<evidence type="ECO:0000256" key="5">
    <source>
        <dbReference type="ARBA" id="ARBA00022741"/>
    </source>
</evidence>
<dbReference type="EC" id="6.3.4.19" evidence="8"/>
<dbReference type="InterPro" id="IPR011063">
    <property type="entry name" value="TilS/TtcA_N"/>
</dbReference>
<comment type="catalytic activity">
    <reaction evidence="7 8">
        <text>cytidine(34) in tRNA(Ile2) + L-lysine + ATP = lysidine(34) in tRNA(Ile2) + AMP + diphosphate + H(+)</text>
        <dbReference type="Rhea" id="RHEA:43744"/>
        <dbReference type="Rhea" id="RHEA-COMP:10625"/>
        <dbReference type="Rhea" id="RHEA-COMP:10670"/>
        <dbReference type="ChEBI" id="CHEBI:15378"/>
        <dbReference type="ChEBI" id="CHEBI:30616"/>
        <dbReference type="ChEBI" id="CHEBI:32551"/>
        <dbReference type="ChEBI" id="CHEBI:33019"/>
        <dbReference type="ChEBI" id="CHEBI:82748"/>
        <dbReference type="ChEBI" id="CHEBI:83665"/>
        <dbReference type="ChEBI" id="CHEBI:456215"/>
        <dbReference type="EC" id="6.3.4.19"/>
    </reaction>
</comment>
<dbReference type="InterPro" id="IPR012094">
    <property type="entry name" value="tRNA_Ile_lys_synt"/>
</dbReference>
<dbReference type="PANTHER" id="PTHR43033">
    <property type="entry name" value="TRNA(ILE)-LYSIDINE SYNTHASE-RELATED"/>
    <property type="match status" value="1"/>
</dbReference>
<sequence length="478" mass="53970">MLAFEDNVFHFIRKHRLIEAGDHLLVAVSGGPDSLALLHFLTSRRERFRVKITAAHVNHMLRGEASCKDLLFVKSFCESHRIGCETAEIPVLEKAKEEGLGIEEAARKYRYAFLAEAMEKTGANKVVLGHHGDDQMETVLMRLTRGAGGKGRAGIPFRRPFAKGEIIRPLLGTAKKEIIDYCAHYHLEPRTDESNASPDFARNRFRASVLPFLKKENPRAHLHFQRFSEELLEDEIYLYGLAQEKLKQMAETGSGTCTLDLRKFKGMPMPLQRRVIHLILKYLYNEDIKDVTAIHTDAVLKLASGSNPSGSADLPGGLKAVRDYGRMAFSFGRRPARSAYQYVLDEGMKIDLPNGYTIKLVKSKISYSSLPKNMLLLHINDTSLPLIVRTRKPGDRIEAKGLNGSKKVKDIFIDEKISKPERDLWPVVTDSKGNILWLPNLKKAKFESGLILPDETYYVVHYCKQTTSRGQSQDESGY</sequence>
<dbReference type="SUPFAM" id="SSF82829">
    <property type="entry name" value="MesJ substrate recognition domain-like"/>
    <property type="match status" value="1"/>
</dbReference>
<reference evidence="12" key="2">
    <citation type="submission" date="2015-01" db="EMBL/GenBank/DDBJ databases">
        <title>Comparative genome analysis of Bacillus coagulans HM-08, Clostridium butyricum HM-68, Bacillus subtilis HM-66 and Bacillus paralicheniformis BL-09.</title>
        <authorList>
            <person name="Zhang H."/>
        </authorList>
    </citation>
    <scope>NUCLEOTIDE SEQUENCE [LARGE SCALE GENOMIC DNA]</scope>
    <source>
        <strain evidence="12">HM-08</strain>
    </source>
</reference>
<dbReference type="CDD" id="cd01992">
    <property type="entry name" value="TilS_N"/>
    <property type="match status" value="1"/>
</dbReference>
<dbReference type="HAMAP" id="MF_01161">
    <property type="entry name" value="tRNA_Ile_lys_synt"/>
    <property type="match status" value="1"/>
</dbReference>
<evidence type="ECO:0000256" key="8">
    <source>
        <dbReference type="HAMAP-Rule" id="MF_01161"/>
    </source>
</evidence>
<dbReference type="STRING" id="1398.AB434_1206"/>
<dbReference type="InterPro" id="IPR012795">
    <property type="entry name" value="tRNA_Ile_lys_synt_N"/>
</dbReference>
<dbReference type="RefSeq" id="WP_035183011.1">
    <property type="nucleotide sequence ID" value="NZ_CP010525.1"/>
</dbReference>
<dbReference type="Gene3D" id="3.30.465.60">
    <property type="match status" value="1"/>
</dbReference>
<evidence type="ECO:0000313" key="13">
    <source>
        <dbReference type="Proteomes" id="UP000070376"/>
    </source>
</evidence>
<dbReference type="GO" id="GO:0032267">
    <property type="term" value="F:tRNA(Ile)-lysidine synthase activity"/>
    <property type="evidence" value="ECO:0007669"/>
    <property type="project" value="UniProtKB-EC"/>
</dbReference>
<name>A0A0C5CDW2_HEYCO</name>
<keyword evidence="4 8" id="KW-0819">tRNA processing</keyword>
<protein>
    <recommendedName>
        <fullName evidence="8">tRNA(Ile)-lysidine synthase</fullName>
        <ecNumber evidence="8">6.3.4.19</ecNumber>
    </recommendedName>
    <alternativeName>
        <fullName evidence="8">tRNA(Ile)-2-lysyl-cytidine synthase</fullName>
    </alternativeName>
    <alternativeName>
        <fullName evidence="8">tRNA(Ile)-lysidine synthetase</fullName>
    </alternativeName>
</protein>
<reference evidence="10" key="1">
    <citation type="submission" date="2015-01" db="EMBL/GenBank/DDBJ databases">
        <title>Comparative genome analysis of Bacillus coagulans HM-08, Clostridium butyricum HM-68, Bacillus subtilis HM-66 and Bacillus licheniformis BL-09.</title>
        <authorList>
            <person name="Zhang H."/>
        </authorList>
    </citation>
    <scope>NUCLEOTIDE SEQUENCE [LARGE SCALE GENOMIC DNA]</scope>
    <source>
        <strain evidence="10">HM-08</strain>
    </source>
</reference>
<dbReference type="Proteomes" id="UP000070376">
    <property type="component" value="Unassembled WGS sequence"/>
</dbReference>
<keyword evidence="3 8" id="KW-0436">Ligase</keyword>
<evidence type="ECO:0000256" key="1">
    <source>
        <dbReference type="ARBA" id="ARBA00004496"/>
    </source>
</evidence>
<dbReference type="GO" id="GO:0005524">
    <property type="term" value="F:ATP binding"/>
    <property type="evidence" value="ECO:0007669"/>
    <property type="project" value="UniProtKB-UniRule"/>
</dbReference>
<dbReference type="SMART" id="SM00977">
    <property type="entry name" value="TilS_C"/>
    <property type="match status" value="1"/>
</dbReference>
<dbReference type="Pfam" id="PF09179">
    <property type="entry name" value="TilS"/>
    <property type="match status" value="1"/>
</dbReference>
<dbReference type="EMBL" id="LRPN01000011">
    <property type="protein sequence ID" value="KWZ85783.1"/>
    <property type="molecule type" value="Genomic_DNA"/>
</dbReference>
<dbReference type="AlphaFoldDB" id="A0A0C5CDW2"/>
<dbReference type="PATRIC" id="fig|1398.18.peg.4142"/>
<evidence type="ECO:0000256" key="7">
    <source>
        <dbReference type="ARBA" id="ARBA00048539"/>
    </source>
</evidence>
<dbReference type="Proteomes" id="UP000032024">
    <property type="component" value="Chromosome"/>
</dbReference>
<keyword evidence="6 8" id="KW-0067">ATP-binding</keyword>
<comment type="function">
    <text evidence="8">Ligates lysine onto the cytidine present at position 34 of the AUA codon-specific tRNA(Ile) that contains the anticodon CAU, in an ATP-dependent manner. Cytidine is converted to lysidine, thus changing the amino acid specificity of the tRNA from methionine to isoleucine.</text>
</comment>
<organism evidence="11 13">
    <name type="scientific">Heyndrickxia coagulans</name>
    <name type="common">Weizmannia coagulans</name>
    <dbReference type="NCBI Taxonomy" id="1398"/>
    <lineage>
        <taxon>Bacteria</taxon>
        <taxon>Bacillati</taxon>
        <taxon>Bacillota</taxon>
        <taxon>Bacilli</taxon>
        <taxon>Bacillales</taxon>
        <taxon>Bacillaceae</taxon>
        <taxon>Heyndrickxia</taxon>
    </lineage>
</organism>
<feature type="domain" description="Lysidine-tRNA(Ile) synthetase C-terminal" evidence="9">
    <location>
        <begin position="386"/>
        <end position="452"/>
    </location>
</feature>
<dbReference type="GO" id="GO:0005737">
    <property type="term" value="C:cytoplasm"/>
    <property type="evidence" value="ECO:0007669"/>
    <property type="project" value="UniProtKB-SubCell"/>
</dbReference>
<dbReference type="Pfam" id="PF01171">
    <property type="entry name" value="ATP_bind_3"/>
    <property type="match status" value="1"/>
</dbReference>
<dbReference type="GO" id="GO:0006400">
    <property type="term" value="P:tRNA modification"/>
    <property type="evidence" value="ECO:0007669"/>
    <property type="project" value="UniProtKB-UniRule"/>
</dbReference>
<evidence type="ECO:0000313" key="12">
    <source>
        <dbReference type="Proteomes" id="UP000032024"/>
    </source>
</evidence>
<accession>A0A0C5CDW2</accession>
<dbReference type="Gene3D" id="3.40.50.620">
    <property type="entry name" value="HUPs"/>
    <property type="match status" value="1"/>
</dbReference>
<evidence type="ECO:0000256" key="4">
    <source>
        <dbReference type="ARBA" id="ARBA00022694"/>
    </source>
</evidence>
<reference evidence="11" key="4">
    <citation type="submission" date="2016-01" db="EMBL/GenBank/DDBJ databases">
        <authorList>
            <person name="Oliw E.H."/>
        </authorList>
    </citation>
    <scope>NUCLEOTIDE SEQUENCE [LARGE SCALE GENOMIC DNA]</scope>
    <source>
        <strain evidence="11">GED7749B</strain>
    </source>
</reference>
<dbReference type="Pfam" id="PF11734">
    <property type="entry name" value="TilS_C"/>
    <property type="match status" value="1"/>
</dbReference>